<organism evidence="1 2">
    <name type="scientific">Phytopseudomonas argentinensis</name>
    <dbReference type="NCBI Taxonomy" id="289370"/>
    <lineage>
        <taxon>Bacteria</taxon>
        <taxon>Pseudomonadati</taxon>
        <taxon>Pseudomonadota</taxon>
        <taxon>Gammaproteobacteria</taxon>
        <taxon>Pseudomonadales</taxon>
        <taxon>Pseudomonadaceae</taxon>
        <taxon>Phytopseudomonas</taxon>
    </lineage>
</organism>
<dbReference type="STRING" id="289370.SAMN05216602_2240"/>
<dbReference type="PANTHER" id="PTHR21174:SF0">
    <property type="entry name" value="HD PHOSPHOHYDROLASE FAMILY PROTEIN-RELATED"/>
    <property type="match status" value="1"/>
</dbReference>
<name>A0A1I3K3C4_9GAMM</name>
<evidence type="ECO:0000313" key="2">
    <source>
        <dbReference type="Proteomes" id="UP000183018"/>
    </source>
</evidence>
<gene>
    <name evidence="1" type="ORF">SAMN05216602_2240</name>
</gene>
<dbReference type="PIRSF" id="PIRSF035170">
    <property type="entry name" value="HD_phosphohydro"/>
    <property type="match status" value="1"/>
</dbReference>
<dbReference type="Proteomes" id="UP000183018">
    <property type="component" value="Unassembled WGS sequence"/>
</dbReference>
<sequence length="215" mass="24417">MEIPPGSDIAVIHPMSIFEKSWARAWSGLGLQPDANLFEALMAAYGEPQRHYHSLQHLRECLVHFEQVHELAEHPEEVEIALWFHDAVYDVRGTANERQSADWAVRALQAGNASRPTQNRVEQLIMATRHDAAPVDSDERLLVDIDLSILGAAPKRFAEYDGQMRAEYSWVPEAIYVMKRKAVLSSFLARSSIYSTPHFYGRYEARARMNLAVLA</sequence>
<protein>
    <submittedName>
        <fullName evidence="1">Predicted metal-dependent phosphohydrolase, HD superfamily</fullName>
    </submittedName>
</protein>
<dbReference type="GO" id="GO:0016787">
    <property type="term" value="F:hydrolase activity"/>
    <property type="evidence" value="ECO:0007669"/>
    <property type="project" value="UniProtKB-KW"/>
</dbReference>
<evidence type="ECO:0000313" key="1">
    <source>
        <dbReference type="EMBL" id="SFI66810.1"/>
    </source>
</evidence>
<accession>A0A1I3K3C4</accession>
<proteinExistence type="predicted"/>
<dbReference type="InterPro" id="IPR009218">
    <property type="entry name" value="HD_phosphohydro"/>
</dbReference>
<dbReference type="SUPFAM" id="SSF109604">
    <property type="entry name" value="HD-domain/PDEase-like"/>
    <property type="match status" value="1"/>
</dbReference>
<keyword evidence="2" id="KW-1185">Reference proteome</keyword>
<dbReference type="EMBL" id="FORC01000002">
    <property type="protein sequence ID" value="SFI66810.1"/>
    <property type="molecule type" value="Genomic_DNA"/>
</dbReference>
<dbReference type="PANTHER" id="PTHR21174">
    <property type="match status" value="1"/>
</dbReference>
<dbReference type="AlphaFoldDB" id="A0A1I3K3C4"/>
<reference evidence="2" key="1">
    <citation type="submission" date="2016-10" db="EMBL/GenBank/DDBJ databases">
        <authorList>
            <person name="Varghese N."/>
            <person name="Submissions S."/>
        </authorList>
    </citation>
    <scope>NUCLEOTIDE SEQUENCE [LARGE SCALE GENOMIC DNA]</scope>
    <source>
        <strain evidence="2">LMG 22563</strain>
    </source>
</reference>
<keyword evidence="1" id="KW-0378">Hydrolase</keyword>